<keyword evidence="3" id="KW-1185">Reference proteome</keyword>
<organism evidence="2 3">
    <name type="scientific">Aquibacillus albus</name>
    <dbReference type="NCBI Taxonomy" id="1168171"/>
    <lineage>
        <taxon>Bacteria</taxon>
        <taxon>Bacillati</taxon>
        <taxon>Bacillota</taxon>
        <taxon>Bacilli</taxon>
        <taxon>Bacillales</taxon>
        <taxon>Bacillaceae</taxon>
        <taxon>Aquibacillus</taxon>
    </lineage>
</organism>
<comment type="caution">
    <text evidence="2">The sequence shown here is derived from an EMBL/GenBank/DDBJ whole genome shotgun (WGS) entry which is preliminary data.</text>
</comment>
<dbReference type="Proteomes" id="UP001296943">
    <property type="component" value="Unassembled WGS sequence"/>
</dbReference>
<evidence type="ECO:0000256" key="1">
    <source>
        <dbReference type="SAM" id="SignalP"/>
    </source>
</evidence>
<gene>
    <name evidence="2" type="ORF">JOC48_002669</name>
</gene>
<name>A0ABS2N207_9BACI</name>
<reference evidence="2 3" key="1">
    <citation type="submission" date="2021-01" db="EMBL/GenBank/DDBJ databases">
        <title>Genomic Encyclopedia of Type Strains, Phase IV (KMG-IV): sequencing the most valuable type-strain genomes for metagenomic binning, comparative biology and taxonomic classification.</title>
        <authorList>
            <person name="Goeker M."/>
        </authorList>
    </citation>
    <scope>NUCLEOTIDE SEQUENCE [LARGE SCALE GENOMIC DNA]</scope>
    <source>
        <strain evidence="2 3">DSM 23711</strain>
    </source>
</reference>
<proteinExistence type="predicted"/>
<dbReference type="RefSeq" id="WP_204500381.1">
    <property type="nucleotide sequence ID" value="NZ_JAFBDR010000015.1"/>
</dbReference>
<keyword evidence="1" id="KW-0732">Signal</keyword>
<accession>A0ABS2N207</accession>
<evidence type="ECO:0000313" key="2">
    <source>
        <dbReference type="EMBL" id="MBM7572166.1"/>
    </source>
</evidence>
<protein>
    <submittedName>
        <fullName evidence="2">Uncharacterized protein</fullName>
    </submittedName>
</protein>
<dbReference type="EMBL" id="JAFBDR010000015">
    <property type="protein sequence ID" value="MBM7572166.1"/>
    <property type="molecule type" value="Genomic_DNA"/>
</dbReference>
<sequence length="109" mass="12889">MKKLLVLVLVIGFALCNVTYSEVSASDRINNEVKDEEGEKQHNWKKTGSEFEMIPADTHEYTVWHNFIKKKRKCDITYKVMTEVWYCEIHHHTKTEVSLEETIHSHEHS</sequence>
<evidence type="ECO:0000313" key="3">
    <source>
        <dbReference type="Proteomes" id="UP001296943"/>
    </source>
</evidence>
<feature type="signal peptide" evidence="1">
    <location>
        <begin position="1"/>
        <end position="25"/>
    </location>
</feature>
<feature type="chain" id="PRO_5046663262" evidence="1">
    <location>
        <begin position="26"/>
        <end position="109"/>
    </location>
</feature>